<feature type="compositionally biased region" description="Low complexity" evidence="1">
    <location>
        <begin position="283"/>
        <end position="292"/>
    </location>
</feature>
<gene>
    <name evidence="3" type="ORF">AYBTSS11_LOCUS17593</name>
</gene>
<organism evidence="3 4">
    <name type="scientific">Sphenostylis stenocarpa</name>
    <dbReference type="NCBI Taxonomy" id="92480"/>
    <lineage>
        <taxon>Eukaryota</taxon>
        <taxon>Viridiplantae</taxon>
        <taxon>Streptophyta</taxon>
        <taxon>Embryophyta</taxon>
        <taxon>Tracheophyta</taxon>
        <taxon>Spermatophyta</taxon>
        <taxon>Magnoliopsida</taxon>
        <taxon>eudicotyledons</taxon>
        <taxon>Gunneridae</taxon>
        <taxon>Pentapetalae</taxon>
        <taxon>rosids</taxon>
        <taxon>fabids</taxon>
        <taxon>Fabales</taxon>
        <taxon>Fabaceae</taxon>
        <taxon>Papilionoideae</taxon>
        <taxon>50 kb inversion clade</taxon>
        <taxon>NPAAA clade</taxon>
        <taxon>indigoferoid/millettioid clade</taxon>
        <taxon>Phaseoleae</taxon>
        <taxon>Sphenostylis</taxon>
    </lineage>
</organism>
<feature type="compositionally biased region" description="Basic and acidic residues" evidence="1">
    <location>
        <begin position="79"/>
        <end position="89"/>
    </location>
</feature>
<feature type="domain" description="Myb-like" evidence="2">
    <location>
        <begin position="383"/>
        <end position="431"/>
    </location>
</feature>
<evidence type="ECO:0000256" key="1">
    <source>
        <dbReference type="SAM" id="MobiDB-lite"/>
    </source>
</evidence>
<evidence type="ECO:0000259" key="2">
    <source>
        <dbReference type="PROSITE" id="PS50090"/>
    </source>
</evidence>
<evidence type="ECO:0000313" key="3">
    <source>
        <dbReference type="EMBL" id="CAJ1958169.1"/>
    </source>
</evidence>
<dbReference type="PROSITE" id="PS50090">
    <property type="entry name" value="MYB_LIKE"/>
    <property type="match status" value="1"/>
</dbReference>
<feature type="region of interest" description="Disordered" evidence="1">
    <location>
        <begin position="319"/>
        <end position="374"/>
    </location>
</feature>
<dbReference type="EMBL" id="OY731402">
    <property type="protein sequence ID" value="CAJ1958169.1"/>
    <property type="molecule type" value="Genomic_DNA"/>
</dbReference>
<proteinExistence type="predicted"/>
<feature type="compositionally biased region" description="Basic residues" evidence="1">
    <location>
        <begin position="271"/>
        <end position="282"/>
    </location>
</feature>
<feature type="compositionally biased region" description="Polar residues" evidence="1">
    <location>
        <begin position="325"/>
        <end position="348"/>
    </location>
</feature>
<feature type="compositionally biased region" description="Basic and acidic residues" evidence="1">
    <location>
        <begin position="9"/>
        <end position="19"/>
    </location>
</feature>
<protein>
    <recommendedName>
        <fullName evidence="2">Myb-like domain-containing protein</fullName>
    </recommendedName>
</protein>
<accession>A0AA86STU6</accession>
<name>A0AA86STU6_9FABA</name>
<feature type="region of interest" description="Disordered" evidence="1">
    <location>
        <begin position="217"/>
        <end position="292"/>
    </location>
</feature>
<dbReference type="Gramene" id="rna-AYBTSS11_LOCUS17593">
    <property type="protein sequence ID" value="CAJ1958169.1"/>
    <property type="gene ID" value="gene-AYBTSS11_LOCUS17593"/>
</dbReference>
<feature type="compositionally biased region" description="Basic and acidic residues" evidence="1">
    <location>
        <begin position="26"/>
        <end position="57"/>
    </location>
</feature>
<evidence type="ECO:0000313" key="4">
    <source>
        <dbReference type="Proteomes" id="UP001189624"/>
    </source>
</evidence>
<dbReference type="Proteomes" id="UP001189624">
    <property type="component" value="Chromosome 5"/>
</dbReference>
<dbReference type="InterPro" id="IPR001005">
    <property type="entry name" value="SANT/Myb"/>
</dbReference>
<feature type="compositionally biased region" description="Low complexity" evidence="1">
    <location>
        <begin position="358"/>
        <end position="372"/>
    </location>
</feature>
<reference evidence="3" key="1">
    <citation type="submission" date="2023-10" db="EMBL/GenBank/DDBJ databases">
        <authorList>
            <person name="Domelevo Entfellner J.-B."/>
        </authorList>
    </citation>
    <scope>NUCLEOTIDE SEQUENCE</scope>
</reference>
<dbReference type="InterPro" id="IPR009057">
    <property type="entry name" value="Homeodomain-like_sf"/>
</dbReference>
<feature type="region of interest" description="Disordered" evidence="1">
    <location>
        <begin position="1"/>
        <end position="122"/>
    </location>
</feature>
<sequence length="628" mass="69183">MDNLPMKNPPEDISAKSEVNENSVDYSDKDNAPTPDGELRYSDSSHNEDLSKTIDKFKRNKKQKKSFSNQPIKGKKKLKLSEDKAEKPKSSNLTSDDDELQNRKPNSPNELDKSEVGKEEEGTVDKINISTLVLHRNARHFRKITVMNELFHILRENSKVWYSMESISRPTNSEEETNKSINDQCLIDPLLQIEEDATTMHQTEVACAADNLNKTRKRDKLPIRGGKKLSSMNKQKEPIGSSGSASPTEGKETMALMNPDLKSSGSAEPKKTRKGKEKKKLKSPTLKSSGSPLKHLLDLETIMRNKLAAMNAAVNAAASWKGANTQRSSPMDSTSKAKDTSNSSSNLENGLALGYTPSSGDISTKTSSSHSGYPYYRDEDDDWSELELEALLSFVKKYGLGNWNVKFVDPDLQVIRNKTAKELAEKWEKVAPKMLPYLPLPYSTTLSVTADRPTPHASQGNGLHSTIDSTAIQFPSAKFPIYRPSPRLGIPPFHFHAGNQALNMGRIMPSSNGLFGPHFQGSSRGAFHSLQPLPSAHPREPNANLKTMNPQLLGQFHNERLNLLARNFSPMSVQTPQTPPLSLSATTISPPANNGTEAGSQLVLGGPILLPNNLKLNKNAGPDTDNNK</sequence>
<keyword evidence="4" id="KW-1185">Reference proteome</keyword>
<dbReference type="SUPFAM" id="SSF46689">
    <property type="entry name" value="Homeodomain-like"/>
    <property type="match status" value="1"/>
</dbReference>
<dbReference type="Gene3D" id="1.10.10.60">
    <property type="entry name" value="Homeodomain-like"/>
    <property type="match status" value="1"/>
</dbReference>
<feature type="compositionally biased region" description="Basic and acidic residues" evidence="1">
    <location>
        <begin position="110"/>
        <end position="122"/>
    </location>
</feature>
<dbReference type="AlphaFoldDB" id="A0AA86STU6"/>